<accession>A0ABT3BH64</accession>
<dbReference type="Proteomes" id="UP001208690">
    <property type="component" value="Unassembled WGS sequence"/>
</dbReference>
<proteinExistence type="predicted"/>
<keyword evidence="2" id="KW-1185">Reference proteome</keyword>
<sequence>MKDFIPPPQAPLRPPSQVMRLSRMGAMFPTRLSFLRTLMRYLAAERAEVTRPVWQMCPEGFGHAVYAISFGGHTYSLVAVSNALAPEDRTDRVIAEAWDSSYVLYDGVPDAAEIARICATAPRQEAARFTERDLVLSRANRSVRLFAHVVERLRAGAQPEERMVREIGYLMRTTAVYGNGKFGIADRSCIDTRPGLSGPFMAEMLTVWLIRQFTHDLVEHVGRGRLDRSLKRHLGIGNSTGLGMAPFLVTHPVLLNNWMMARETALARVRAVRHLEPVHCDRLMVLAARAARHLAEWQVPDPVHQVRIDRLRAEWSGFMAGITQAALRREGALEHLFQASLAQTEDLQELLVALMLEPFPALVDGLADCMADPLGPIARPLATAEMVRAIIRRAFDWALAPEYAAQAQCRQFWYVSAAKQEPRLGDRFAEPGAELESPLDIGRRIKALFADLPEHAEAVPDFLERHPEHLMAVERVALAEIYPYAEIRDNLIGVDCLPIDMLRCKLAFFGASKFDPKSDRWTRITLCQGAPLADELAARADDWWLPVFAA</sequence>
<reference evidence="1 2" key="1">
    <citation type="submission" date="2022-04" db="EMBL/GenBank/DDBJ databases">
        <title>Roseobacter sp. WL0113 is a bacterium isolated from neritic sediment.</title>
        <authorList>
            <person name="Wang L."/>
            <person name="He W."/>
            <person name="Zhang D.-F."/>
        </authorList>
    </citation>
    <scope>NUCLEOTIDE SEQUENCE [LARGE SCALE GENOMIC DNA]</scope>
    <source>
        <strain evidence="1 2">WL0113</strain>
    </source>
</reference>
<protein>
    <submittedName>
        <fullName evidence="1">Uncharacterized protein</fullName>
    </submittedName>
</protein>
<organism evidence="1 2">
    <name type="scientific">Roseobacter sinensis</name>
    <dbReference type="NCBI Taxonomy" id="2931391"/>
    <lineage>
        <taxon>Bacteria</taxon>
        <taxon>Pseudomonadati</taxon>
        <taxon>Pseudomonadota</taxon>
        <taxon>Alphaproteobacteria</taxon>
        <taxon>Rhodobacterales</taxon>
        <taxon>Roseobacteraceae</taxon>
        <taxon>Roseobacter</taxon>
    </lineage>
</organism>
<dbReference type="EMBL" id="JALIEB010000011">
    <property type="protein sequence ID" value="MCV3272922.1"/>
    <property type="molecule type" value="Genomic_DNA"/>
</dbReference>
<gene>
    <name evidence="1" type="ORF">MUB52_15920</name>
</gene>
<evidence type="ECO:0000313" key="2">
    <source>
        <dbReference type="Proteomes" id="UP001208690"/>
    </source>
</evidence>
<evidence type="ECO:0000313" key="1">
    <source>
        <dbReference type="EMBL" id="MCV3272922.1"/>
    </source>
</evidence>
<name>A0ABT3BH64_9RHOB</name>
<comment type="caution">
    <text evidence="1">The sequence shown here is derived from an EMBL/GenBank/DDBJ whole genome shotgun (WGS) entry which is preliminary data.</text>
</comment>
<dbReference type="RefSeq" id="WP_263845242.1">
    <property type="nucleotide sequence ID" value="NZ_JALIEB010000011.1"/>
</dbReference>